<accession>A0A146LKJ3</accession>
<feature type="transmembrane region" description="Helical" evidence="6">
    <location>
        <begin position="218"/>
        <end position="235"/>
    </location>
</feature>
<evidence type="ECO:0000259" key="7">
    <source>
        <dbReference type="Pfam" id="PF12832"/>
    </source>
</evidence>
<protein>
    <submittedName>
        <fullName evidence="8">Major facilitator superfamily domain-containing protein 6</fullName>
    </submittedName>
</protein>
<dbReference type="EMBL" id="GDHC01011273">
    <property type="protein sequence ID" value="JAQ07356.1"/>
    <property type="molecule type" value="Transcribed_RNA"/>
</dbReference>
<evidence type="ECO:0000313" key="9">
    <source>
        <dbReference type="EMBL" id="JAQ12314.1"/>
    </source>
</evidence>
<gene>
    <name evidence="8" type="primary">MFSD6_2</name>
    <name evidence="9" type="synonym">MFSD6_1</name>
    <name evidence="9" type="ORF">g.81116</name>
    <name evidence="8" type="ORF">g.81119</name>
</gene>
<dbReference type="SUPFAM" id="SSF103473">
    <property type="entry name" value="MFS general substrate transporter"/>
    <property type="match status" value="1"/>
</dbReference>
<reference evidence="8" key="1">
    <citation type="journal article" date="2016" name="Gigascience">
        <title>De novo construction of an expanded transcriptome assembly for the western tarnished plant bug, Lygus hesperus.</title>
        <authorList>
            <person name="Tassone E.E."/>
            <person name="Geib S.M."/>
            <person name="Hall B."/>
            <person name="Fabrick J.A."/>
            <person name="Brent C.S."/>
            <person name="Hull J.J."/>
        </authorList>
    </citation>
    <scope>NUCLEOTIDE SEQUENCE</scope>
</reference>
<dbReference type="InterPro" id="IPR024989">
    <property type="entry name" value="MFS_assoc_dom"/>
</dbReference>
<evidence type="ECO:0000256" key="5">
    <source>
        <dbReference type="ARBA" id="ARBA00023136"/>
    </source>
</evidence>
<dbReference type="AlphaFoldDB" id="A0A146LKJ3"/>
<dbReference type="InterPro" id="IPR051717">
    <property type="entry name" value="MFS_MFSD6"/>
</dbReference>
<evidence type="ECO:0000256" key="6">
    <source>
        <dbReference type="SAM" id="Phobius"/>
    </source>
</evidence>
<comment type="similarity">
    <text evidence="2">Belongs to the major facilitator superfamily. MFSD6 family.</text>
</comment>
<feature type="transmembrane region" description="Helical" evidence="6">
    <location>
        <begin position="247"/>
        <end position="267"/>
    </location>
</feature>
<feature type="transmembrane region" description="Helical" evidence="6">
    <location>
        <begin position="9"/>
        <end position="30"/>
    </location>
</feature>
<organism evidence="8">
    <name type="scientific">Lygus hesperus</name>
    <name type="common">Western plant bug</name>
    <dbReference type="NCBI Taxonomy" id="30085"/>
    <lineage>
        <taxon>Eukaryota</taxon>
        <taxon>Metazoa</taxon>
        <taxon>Ecdysozoa</taxon>
        <taxon>Arthropoda</taxon>
        <taxon>Hexapoda</taxon>
        <taxon>Insecta</taxon>
        <taxon>Pterygota</taxon>
        <taxon>Neoptera</taxon>
        <taxon>Paraneoptera</taxon>
        <taxon>Hemiptera</taxon>
        <taxon>Heteroptera</taxon>
        <taxon>Panheteroptera</taxon>
        <taxon>Cimicomorpha</taxon>
        <taxon>Miridae</taxon>
        <taxon>Mirini</taxon>
        <taxon>Lygus</taxon>
    </lineage>
</organism>
<feature type="transmembrane region" description="Helical" evidence="6">
    <location>
        <begin position="330"/>
        <end position="353"/>
    </location>
</feature>
<dbReference type="EMBL" id="GDHC01006315">
    <property type="protein sequence ID" value="JAQ12314.1"/>
    <property type="molecule type" value="Transcribed_RNA"/>
</dbReference>
<keyword evidence="4 6" id="KW-1133">Transmembrane helix</keyword>
<dbReference type="PANTHER" id="PTHR16172:SF37">
    <property type="entry name" value="RE36877P"/>
    <property type="match status" value="1"/>
</dbReference>
<name>A0A146LKJ3_LYGHE</name>
<feature type="transmembrane region" description="Helical" evidence="6">
    <location>
        <begin position="50"/>
        <end position="70"/>
    </location>
</feature>
<dbReference type="CDD" id="cd17335">
    <property type="entry name" value="MFS_MFSD6"/>
    <property type="match status" value="1"/>
</dbReference>
<feature type="transmembrane region" description="Helical" evidence="6">
    <location>
        <begin position="77"/>
        <end position="98"/>
    </location>
</feature>
<evidence type="ECO:0000256" key="2">
    <source>
        <dbReference type="ARBA" id="ARBA00005241"/>
    </source>
</evidence>
<feature type="transmembrane region" description="Helical" evidence="6">
    <location>
        <begin position="455"/>
        <end position="474"/>
    </location>
</feature>
<evidence type="ECO:0000256" key="3">
    <source>
        <dbReference type="ARBA" id="ARBA00022692"/>
    </source>
</evidence>
<feature type="transmembrane region" description="Helical" evidence="6">
    <location>
        <begin position="360"/>
        <end position="383"/>
    </location>
</feature>
<proteinExistence type="inferred from homology"/>
<evidence type="ECO:0000256" key="4">
    <source>
        <dbReference type="ARBA" id="ARBA00022989"/>
    </source>
</evidence>
<dbReference type="GO" id="GO:0016020">
    <property type="term" value="C:membrane"/>
    <property type="evidence" value="ECO:0007669"/>
    <property type="project" value="UniProtKB-SubCell"/>
</dbReference>
<sequence>MPKIKINSFYLPVKCHYFFFMAALGPILPYLPVYAKDLGMSEVAMGSVHAVLPVVCLLAKPFFGFILDFFSGQRKLIFLVIIGVSVSAFASITFIPSYHPASQDFNLSDFRLCHKEDAVNPVSCSYSCPDTGKTGNVTIDLALNCTFSDASELLQIQSCNASCEVYDIGLYGSSSFWALAILSCVFMVSQNVSNSLSDAICFDVLGEGNQHRYGRQRVFGTIGFGLSSLLGAILVNYNAEEKGLKKYLPAFILSAGCCVLDLGICVWKLKLPKMPQSESILKDVFKLCKKPQISIFLVFAICVGICDASIFYFLLWYLNDLATVNGTSNIKLLEGIVVAVETLCGELIFFVVAGKIIKKLGYANTFTMCFAVYSLRFILIASISDPWWVVPIEAVFQGPTYALLYATVVEYASAISPPGTSATTQGIVAGMDDGLGFAIGNVIAGFIYNYYGGHVMYYCYSGFALSCALVHFALHRFVFSSNLEDHVETSPKHVPKVPEGVTLLEKHGQEGSGSTLVRRNILTDDNKQDSKLNGVEVK</sequence>
<comment type="subcellular location">
    <subcellularLocation>
        <location evidence="1">Membrane</location>
        <topology evidence="1">Multi-pass membrane protein</topology>
    </subcellularLocation>
</comment>
<dbReference type="Pfam" id="PF12832">
    <property type="entry name" value="MFS_1_like"/>
    <property type="match status" value="1"/>
</dbReference>
<feature type="transmembrane region" description="Helical" evidence="6">
    <location>
        <begin position="168"/>
        <end position="188"/>
    </location>
</feature>
<evidence type="ECO:0000313" key="8">
    <source>
        <dbReference type="EMBL" id="JAQ07356.1"/>
    </source>
</evidence>
<evidence type="ECO:0000256" key="1">
    <source>
        <dbReference type="ARBA" id="ARBA00004141"/>
    </source>
</evidence>
<keyword evidence="3 6" id="KW-0812">Transmembrane</keyword>
<feature type="transmembrane region" description="Helical" evidence="6">
    <location>
        <begin position="295"/>
        <end position="318"/>
    </location>
</feature>
<feature type="domain" description="Major facilitator superfamily associated" evidence="7">
    <location>
        <begin position="11"/>
        <end position="458"/>
    </location>
</feature>
<dbReference type="PANTHER" id="PTHR16172">
    <property type="entry name" value="MAJOR FACILITATOR SUPERFAMILY DOMAIN-CONTAINING PROTEIN 6-LIKE"/>
    <property type="match status" value="1"/>
</dbReference>
<keyword evidence="5 6" id="KW-0472">Membrane</keyword>
<dbReference type="InterPro" id="IPR036259">
    <property type="entry name" value="MFS_trans_sf"/>
</dbReference>
<dbReference type="Gene3D" id="1.20.1250.20">
    <property type="entry name" value="MFS general substrate transporter like domains"/>
    <property type="match status" value="3"/>
</dbReference>